<dbReference type="PANTHER" id="PTHR23226">
    <property type="entry name" value="ZINC FINGER AND SCAN DOMAIN-CONTAINING"/>
    <property type="match status" value="1"/>
</dbReference>
<evidence type="ECO:0000256" key="5">
    <source>
        <dbReference type="ARBA" id="ARBA00022833"/>
    </source>
</evidence>
<proteinExistence type="predicted"/>
<evidence type="ECO:0000313" key="9">
    <source>
        <dbReference type="Ensembl" id="ENSSPAP00000019945.1"/>
    </source>
</evidence>
<keyword evidence="3" id="KW-0677">Repeat</keyword>
<evidence type="ECO:0000256" key="6">
    <source>
        <dbReference type="ARBA" id="ARBA00023242"/>
    </source>
</evidence>
<dbReference type="Gene3D" id="3.30.160.60">
    <property type="entry name" value="Classic Zinc Finger"/>
    <property type="match status" value="2"/>
</dbReference>
<dbReference type="PROSITE" id="PS50157">
    <property type="entry name" value="ZINC_FINGER_C2H2_2"/>
    <property type="match status" value="2"/>
</dbReference>
<keyword evidence="4 7" id="KW-0863">Zinc-finger</keyword>
<feature type="domain" description="C2H2-type" evidence="8">
    <location>
        <begin position="58"/>
        <end position="85"/>
    </location>
</feature>
<evidence type="ECO:0000256" key="1">
    <source>
        <dbReference type="ARBA" id="ARBA00004123"/>
    </source>
</evidence>
<dbReference type="GO" id="GO:0000981">
    <property type="term" value="F:DNA-binding transcription factor activity, RNA polymerase II-specific"/>
    <property type="evidence" value="ECO:0007669"/>
    <property type="project" value="TreeGrafter"/>
</dbReference>
<keyword evidence="2" id="KW-0479">Metal-binding</keyword>
<evidence type="ECO:0000256" key="7">
    <source>
        <dbReference type="PROSITE-ProRule" id="PRU00042"/>
    </source>
</evidence>
<dbReference type="GO" id="GO:0008270">
    <property type="term" value="F:zinc ion binding"/>
    <property type="evidence" value="ECO:0007669"/>
    <property type="project" value="UniProtKB-KW"/>
</dbReference>
<organism evidence="9">
    <name type="scientific">Stegastes partitus</name>
    <name type="common">bicolor damselfish</name>
    <dbReference type="NCBI Taxonomy" id="144197"/>
    <lineage>
        <taxon>Eukaryota</taxon>
        <taxon>Metazoa</taxon>
        <taxon>Chordata</taxon>
        <taxon>Craniata</taxon>
        <taxon>Vertebrata</taxon>
        <taxon>Euteleostomi</taxon>
        <taxon>Actinopterygii</taxon>
        <taxon>Neopterygii</taxon>
        <taxon>Teleostei</taxon>
        <taxon>Neoteleostei</taxon>
        <taxon>Acanthomorphata</taxon>
        <taxon>Ovalentaria</taxon>
        <taxon>Pomacentridae</taxon>
        <taxon>Stegastes</taxon>
    </lineage>
</organism>
<accession>A0A3B5AGN2</accession>
<reference evidence="9" key="1">
    <citation type="submission" date="2023-09" db="UniProtKB">
        <authorList>
            <consortium name="Ensembl"/>
        </authorList>
    </citation>
    <scope>IDENTIFICATION</scope>
</reference>
<dbReference type="InterPro" id="IPR013087">
    <property type="entry name" value="Znf_C2H2_type"/>
</dbReference>
<dbReference type="Pfam" id="PF13465">
    <property type="entry name" value="zf-H2C2_2"/>
    <property type="match status" value="1"/>
</dbReference>
<evidence type="ECO:0000256" key="3">
    <source>
        <dbReference type="ARBA" id="ARBA00022737"/>
    </source>
</evidence>
<keyword evidence="5" id="KW-0862">Zinc</keyword>
<feature type="domain" description="C2H2-type" evidence="8">
    <location>
        <begin position="30"/>
        <end position="57"/>
    </location>
</feature>
<dbReference type="Ensembl" id="ENSSPAT00000020244.1">
    <property type="protein sequence ID" value="ENSSPAP00000019945.1"/>
    <property type="gene ID" value="ENSSPAG00000015016.1"/>
</dbReference>
<comment type="subcellular location">
    <subcellularLocation>
        <location evidence="1">Nucleus</location>
    </subcellularLocation>
</comment>
<dbReference type="AlphaFoldDB" id="A0A3B5AGN2"/>
<protein>
    <recommendedName>
        <fullName evidence="8">C2H2-type domain-containing protein</fullName>
    </recommendedName>
</protein>
<dbReference type="PANTHER" id="PTHR23226:SF416">
    <property type="entry name" value="FI01424P"/>
    <property type="match status" value="1"/>
</dbReference>
<keyword evidence="6" id="KW-0539">Nucleus</keyword>
<dbReference type="InterPro" id="IPR036236">
    <property type="entry name" value="Znf_C2H2_sf"/>
</dbReference>
<sequence length="123" mass="13962">MLIHGARKPFMCDLCGKTYHQRSHSGEKPFVCDVCGKRFFHAASLKQHERIHTGEKPYKCDQCGKAFVKRRSLRTHQSVHRGKMFTCETCGLRSPVKSSNSTDNSHNLVADKVVFSVLATRCH</sequence>
<dbReference type="GO" id="GO:0000978">
    <property type="term" value="F:RNA polymerase II cis-regulatory region sequence-specific DNA binding"/>
    <property type="evidence" value="ECO:0007669"/>
    <property type="project" value="TreeGrafter"/>
</dbReference>
<evidence type="ECO:0000256" key="2">
    <source>
        <dbReference type="ARBA" id="ARBA00022723"/>
    </source>
</evidence>
<dbReference type="PROSITE" id="PS00028">
    <property type="entry name" value="ZINC_FINGER_C2H2_1"/>
    <property type="match status" value="2"/>
</dbReference>
<dbReference type="GeneTree" id="ENSGT00950000183052"/>
<evidence type="ECO:0000256" key="4">
    <source>
        <dbReference type="ARBA" id="ARBA00022771"/>
    </source>
</evidence>
<dbReference type="FunFam" id="3.30.160.60:FF:001290">
    <property type="entry name" value="Zinc finger 45-like"/>
    <property type="match status" value="1"/>
</dbReference>
<dbReference type="SUPFAM" id="SSF57667">
    <property type="entry name" value="beta-beta-alpha zinc fingers"/>
    <property type="match status" value="3"/>
</dbReference>
<dbReference type="GO" id="GO:0005634">
    <property type="term" value="C:nucleus"/>
    <property type="evidence" value="ECO:0007669"/>
    <property type="project" value="UniProtKB-SubCell"/>
</dbReference>
<dbReference type="SMART" id="SM00355">
    <property type="entry name" value="ZnF_C2H2"/>
    <property type="match status" value="3"/>
</dbReference>
<evidence type="ECO:0000259" key="8">
    <source>
        <dbReference type="PROSITE" id="PS50157"/>
    </source>
</evidence>
<dbReference type="FunFam" id="3.30.160.60:FF:002005">
    <property type="entry name" value="Zinc finger protein 200"/>
    <property type="match status" value="1"/>
</dbReference>
<name>A0A3B5AGN2_9TELE</name>